<evidence type="ECO:0000313" key="2">
    <source>
        <dbReference type="EMBL" id="MBM6851008.1"/>
    </source>
</evidence>
<evidence type="ECO:0008006" key="4">
    <source>
        <dbReference type="Google" id="ProtNLM"/>
    </source>
</evidence>
<feature type="transmembrane region" description="Helical" evidence="1">
    <location>
        <begin position="193"/>
        <end position="211"/>
    </location>
</feature>
<feature type="transmembrane region" description="Helical" evidence="1">
    <location>
        <begin position="404"/>
        <end position="422"/>
    </location>
</feature>
<feature type="transmembrane region" description="Helical" evidence="1">
    <location>
        <begin position="167"/>
        <end position="186"/>
    </location>
</feature>
<feature type="transmembrane region" description="Helical" evidence="1">
    <location>
        <begin position="254"/>
        <end position="273"/>
    </location>
</feature>
<sequence>MPGPETIRDYLDTVAAQIRWKRARAVAVRELGTHLEDQRNEFQAEGHSPEEAERLAVEEMGDPVAVGTDLDRLHRPKSQWKMLCLLAAALGLWLVLRLAERWGVSYWSEYVVSFGGIVLLAAGLAAGIYLLDYTLLAKAALPLAVLLTAAAALGGRLQFQMGCTHDLGQYIILLLPVAMALAVYGLRSRGTGGLALCCLLGLLPAVCYLPGSPLRFLWALWGAPPVLWVSLFGVTGVLAAGVRLGAFGAQQRNWLLVAAYGTAVLVCLAATFLRPGQWLYMPQEEMTWAQEIVSHAKLAGMVELDPALMRDVRLELGFRRYHGYMLAVLANYGWLGLALIQAPAAAILIFGWRKLRRQASLLGRLLGTAALAVLTWQAAAVLVQDLAGLRGMLTCFPYPFLSDGGTALAVDCALLGLLLSVLREESIARDAPVPQTPQKETA</sequence>
<name>A0ABS2FU95_9FIRM</name>
<dbReference type="Proteomes" id="UP000719500">
    <property type="component" value="Unassembled WGS sequence"/>
</dbReference>
<gene>
    <name evidence="2" type="ORF">H9X91_06085</name>
</gene>
<keyword evidence="1" id="KW-0812">Transmembrane</keyword>
<dbReference type="RefSeq" id="WP_204803557.1">
    <property type="nucleotide sequence ID" value="NZ_JACSNX010000005.1"/>
</dbReference>
<protein>
    <recommendedName>
        <fullName evidence="4">FtsW/RodA/SpoVE family cell cycle protein</fullName>
    </recommendedName>
</protein>
<dbReference type="InterPro" id="IPR047928">
    <property type="entry name" value="Perm_prefix_1"/>
</dbReference>
<organism evidence="2 3">
    <name type="scientific">Oscillibacter valericigenes</name>
    <dbReference type="NCBI Taxonomy" id="351091"/>
    <lineage>
        <taxon>Bacteria</taxon>
        <taxon>Bacillati</taxon>
        <taxon>Bacillota</taxon>
        <taxon>Clostridia</taxon>
        <taxon>Eubacteriales</taxon>
        <taxon>Oscillospiraceae</taxon>
        <taxon>Oscillibacter</taxon>
    </lineage>
</organism>
<evidence type="ECO:0000256" key="1">
    <source>
        <dbReference type="SAM" id="Phobius"/>
    </source>
</evidence>
<keyword evidence="1" id="KW-0472">Membrane</keyword>
<feature type="transmembrane region" description="Helical" evidence="1">
    <location>
        <begin position="324"/>
        <end position="350"/>
    </location>
</feature>
<reference evidence="2 3" key="1">
    <citation type="journal article" date="2021" name="Sci. Rep.">
        <title>The distribution of antibiotic resistance genes in chicken gut microbiota commensals.</title>
        <authorList>
            <person name="Juricova H."/>
            <person name="Matiasovicova J."/>
            <person name="Kubasova T."/>
            <person name="Cejkova D."/>
            <person name="Rychlik I."/>
        </authorList>
    </citation>
    <scope>NUCLEOTIDE SEQUENCE [LARGE SCALE GENOMIC DNA]</scope>
    <source>
        <strain evidence="2 3">An411</strain>
    </source>
</reference>
<proteinExistence type="predicted"/>
<feature type="transmembrane region" description="Helical" evidence="1">
    <location>
        <begin position="217"/>
        <end position="242"/>
    </location>
</feature>
<keyword evidence="3" id="KW-1185">Reference proteome</keyword>
<feature type="transmembrane region" description="Helical" evidence="1">
    <location>
        <begin position="82"/>
        <end position="99"/>
    </location>
</feature>
<evidence type="ECO:0000313" key="3">
    <source>
        <dbReference type="Proteomes" id="UP000719500"/>
    </source>
</evidence>
<keyword evidence="1" id="KW-1133">Transmembrane helix</keyword>
<dbReference type="EMBL" id="JACSNX010000005">
    <property type="protein sequence ID" value="MBM6851008.1"/>
    <property type="molecule type" value="Genomic_DNA"/>
</dbReference>
<feature type="transmembrane region" description="Helical" evidence="1">
    <location>
        <begin position="111"/>
        <end position="131"/>
    </location>
</feature>
<feature type="transmembrane region" description="Helical" evidence="1">
    <location>
        <begin position="362"/>
        <end position="384"/>
    </location>
</feature>
<dbReference type="NCBIfam" id="NF038403">
    <property type="entry name" value="perm_prefix_1"/>
    <property type="match status" value="1"/>
</dbReference>
<comment type="caution">
    <text evidence="2">The sequence shown here is derived from an EMBL/GenBank/DDBJ whole genome shotgun (WGS) entry which is preliminary data.</text>
</comment>
<accession>A0ABS2FU95</accession>